<dbReference type="SUPFAM" id="SSF52540">
    <property type="entry name" value="P-loop containing nucleoside triphosphate hydrolases"/>
    <property type="match status" value="1"/>
</dbReference>
<keyword evidence="2" id="KW-0547">Nucleotide-binding</keyword>
<dbReference type="InterPro" id="IPR017871">
    <property type="entry name" value="ABC_transporter-like_CS"/>
</dbReference>
<dbReference type="OrthoDB" id="9802264at2"/>
<keyword evidence="3 5" id="KW-0067">ATP-binding</keyword>
<dbReference type="RefSeq" id="WP_080523971.1">
    <property type="nucleotide sequence ID" value="NZ_LPUF01000003.1"/>
</dbReference>
<dbReference type="InterPro" id="IPR003593">
    <property type="entry name" value="AAA+_ATPase"/>
</dbReference>
<proteinExistence type="predicted"/>
<keyword evidence="1" id="KW-0813">Transport</keyword>
<protein>
    <submittedName>
        <fullName evidence="5">Polyamine ABC transporter ATP-binding protein</fullName>
    </submittedName>
</protein>
<evidence type="ECO:0000313" key="6">
    <source>
        <dbReference type="Proteomes" id="UP000191980"/>
    </source>
</evidence>
<dbReference type="STRING" id="1420851.AU255_16155"/>
<evidence type="ECO:0000313" key="5">
    <source>
        <dbReference type="EMBL" id="OQK15737.1"/>
    </source>
</evidence>
<evidence type="ECO:0000256" key="1">
    <source>
        <dbReference type="ARBA" id="ARBA00022448"/>
    </source>
</evidence>
<dbReference type="Pfam" id="PF00005">
    <property type="entry name" value="ABC_tran"/>
    <property type="match status" value="1"/>
</dbReference>
<dbReference type="PROSITE" id="PS00211">
    <property type="entry name" value="ABC_TRANSPORTER_1"/>
    <property type="match status" value="1"/>
</dbReference>
<dbReference type="Proteomes" id="UP000191980">
    <property type="component" value="Unassembled WGS sequence"/>
</dbReference>
<evidence type="ECO:0000256" key="2">
    <source>
        <dbReference type="ARBA" id="ARBA00022741"/>
    </source>
</evidence>
<feature type="domain" description="ABC transporter" evidence="4">
    <location>
        <begin position="6"/>
        <end position="244"/>
    </location>
</feature>
<dbReference type="GO" id="GO:0005524">
    <property type="term" value="F:ATP binding"/>
    <property type="evidence" value="ECO:0007669"/>
    <property type="project" value="UniProtKB-KW"/>
</dbReference>
<dbReference type="Gene3D" id="3.40.50.300">
    <property type="entry name" value="P-loop containing nucleotide triphosphate hydrolases"/>
    <property type="match status" value="1"/>
</dbReference>
<dbReference type="PANTHER" id="PTHR43023">
    <property type="entry name" value="PROTEIN TRIGALACTOSYLDIACYLGLYCEROL 3, CHLOROPLASTIC"/>
    <property type="match status" value="1"/>
</dbReference>
<dbReference type="AlphaFoldDB" id="A0A1V8M2E8"/>
<dbReference type="PANTHER" id="PTHR43023:SF3">
    <property type="entry name" value="PROTEIN TRIGALACTOSYLDIACYLGLYCEROL 3, CHLOROPLASTIC"/>
    <property type="match status" value="1"/>
</dbReference>
<evidence type="ECO:0000256" key="3">
    <source>
        <dbReference type="ARBA" id="ARBA00022840"/>
    </source>
</evidence>
<comment type="caution">
    <text evidence="5">The sequence shown here is derived from an EMBL/GenBank/DDBJ whole genome shotgun (WGS) entry which is preliminary data.</text>
</comment>
<keyword evidence="6" id="KW-1185">Reference proteome</keyword>
<organism evidence="5 6">
    <name type="scientific">Methyloprofundus sedimenti</name>
    <dbReference type="NCBI Taxonomy" id="1420851"/>
    <lineage>
        <taxon>Bacteria</taxon>
        <taxon>Pseudomonadati</taxon>
        <taxon>Pseudomonadota</taxon>
        <taxon>Gammaproteobacteria</taxon>
        <taxon>Methylococcales</taxon>
        <taxon>Methylococcaceae</taxon>
        <taxon>Methyloprofundus</taxon>
    </lineage>
</organism>
<evidence type="ECO:0000259" key="4">
    <source>
        <dbReference type="PROSITE" id="PS50893"/>
    </source>
</evidence>
<dbReference type="SMART" id="SM00382">
    <property type="entry name" value="AAA"/>
    <property type="match status" value="1"/>
</dbReference>
<dbReference type="InterPro" id="IPR027417">
    <property type="entry name" value="P-loop_NTPase"/>
</dbReference>
<dbReference type="InterPro" id="IPR003439">
    <property type="entry name" value="ABC_transporter-like_ATP-bd"/>
</dbReference>
<dbReference type="PROSITE" id="PS50893">
    <property type="entry name" value="ABC_TRANSPORTER_2"/>
    <property type="match status" value="1"/>
</dbReference>
<dbReference type="EMBL" id="LPUF01000003">
    <property type="protein sequence ID" value="OQK15737.1"/>
    <property type="molecule type" value="Genomic_DNA"/>
</dbReference>
<accession>A0A1V8M2E8</accession>
<sequence length="250" mass="27463">MKQVHIEVKNLTMAYGDFIIQQDLNFSIYKGDIFIVMGGNGCGKSTLLRHLLGLKAPAAGDIYYQDANLWKISETERKKIMRANGVMYQSGALWSSLTLAENIELPLKEYTDLSYDEIQGLAYFKLALVGLVGFEEYYPAEISGGMKKRAGLARALALDPDILFFDEPSAGLDPLSAKLLDDLIISIQASLGTTIVVVTHDLPSLFAIGTDSVFLDSISKTQIAQGPPKDLLNKCPNPVVQQFLSRGMHE</sequence>
<name>A0A1V8M2E8_9GAMM</name>
<reference evidence="5 6" key="1">
    <citation type="submission" date="2015-12" db="EMBL/GenBank/DDBJ databases">
        <authorList>
            <person name="Shamseldin A."/>
            <person name="Moawad H."/>
            <person name="Abd El-Rahim W.M."/>
            <person name="Sadowsky M.J."/>
        </authorList>
    </citation>
    <scope>NUCLEOTIDE SEQUENCE [LARGE SCALE GENOMIC DNA]</scope>
    <source>
        <strain evidence="5 6">WF1</strain>
    </source>
</reference>
<dbReference type="GO" id="GO:0016887">
    <property type="term" value="F:ATP hydrolysis activity"/>
    <property type="evidence" value="ECO:0007669"/>
    <property type="project" value="InterPro"/>
</dbReference>
<gene>
    <name evidence="5" type="ORF">AU255_16155</name>
</gene>